<sequence length="177" mass="20067">MNFSELTYETEYPLGLSPGLFGTILTIWEITTIIFWLLFSLQGEGNLDVALLVGCVPILFPAVYEYFRFKKFGWLIGALEKVVSSAGLVKEIEPRHRTIFGYNAIEHGPIFKGFQAGKNKYMLVFLPNGCPNATIDLLPFLQAELPQYTVALTERLPKKYLIIKKSYGKSLTNENYN</sequence>
<proteinExistence type="predicted"/>
<organism evidence="2 3">
    <name type="scientific">Lactobacillus bombicola</name>
    <dbReference type="NCBI Taxonomy" id="1505723"/>
    <lineage>
        <taxon>Bacteria</taxon>
        <taxon>Bacillati</taxon>
        <taxon>Bacillota</taxon>
        <taxon>Bacilli</taxon>
        <taxon>Lactobacillales</taxon>
        <taxon>Lactobacillaceae</taxon>
        <taxon>Lactobacillus</taxon>
    </lineage>
</organism>
<keyword evidence="1" id="KW-0812">Transmembrane</keyword>
<reference evidence="2 3" key="1">
    <citation type="submission" date="2018-07" db="EMBL/GenBank/DDBJ databases">
        <title>Genome sequences of six Lactobacillus spp. isolated from bumble bee guts.</title>
        <authorList>
            <person name="Motta E.V.S."/>
            <person name="Moran N.A."/>
        </authorList>
    </citation>
    <scope>NUCLEOTIDE SEQUENCE [LARGE SCALE GENOMIC DNA]</scope>
    <source>
        <strain evidence="2 3">BI-4G</strain>
    </source>
</reference>
<feature type="transmembrane region" description="Helical" evidence="1">
    <location>
        <begin position="12"/>
        <end position="37"/>
    </location>
</feature>
<protein>
    <submittedName>
        <fullName evidence="2">Uncharacterized protein</fullName>
    </submittedName>
</protein>
<evidence type="ECO:0000313" key="3">
    <source>
        <dbReference type="Proteomes" id="UP000283380"/>
    </source>
</evidence>
<feature type="transmembrane region" description="Helical" evidence="1">
    <location>
        <begin position="49"/>
        <end position="67"/>
    </location>
</feature>
<keyword evidence="3" id="KW-1185">Reference proteome</keyword>
<name>A0ABX9LTF6_9LACO</name>
<comment type="caution">
    <text evidence="2">The sequence shown here is derived from an EMBL/GenBank/DDBJ whole genome shotgun (WGS) entry which is preliminary data.</text>
</comment>
<accession>A0ABX9LTF6</accession>
<evidence type="ECO:0000313" key="2">
    <source>
        <dbReference type="EMBL" id="RHW50333.1"/>
    </source>
</evidence>
<keyword evidence="1" id="KW-0472">Membrane</keyword>
<dbReference type="Proteomes" id="UP000283380">
    <property type="component" value="Unassembled WGS sequence"/>
</dbReference>
<dbReference type="EMBL" id="QOCU01000007">
    <property type="protein sequence ID" value="RHW50333.1"/>
    <property type="molecule type" value="Genomic_DNA"/>
</dbReference>
<dbReference type="RefSeq" id="WP_118907187.1">
    <property type="nucleotide sequence ID" value="NZ_QOCU01000007.1"/>
</dbReference>
<keyword evidence="1" id="KW-1133">Transmembrane helix</keyword>
<evidence type="ECO:0000256" key="1">
    <source>
        <dbReference type="SAM" id="Phobius"/>
    </source>
</evidence>
<gene>
    <name evidence="2" type="ORF">DS834_06700</name>
</gene>